<evidence type="ECO:0000256" key="6">
    <source>
        <dbReference type="SAM" id="Coils"/>
    </source>
</evidence>
<dbReference type="SUPFAM" id="SSF50249">
    <property type="entry name" value="Nucleic acid-binding proteins"/>
    <property type="match status" value="1"/>
</dbReference>
<dbReference type="Proteomes" id="UP000515789">
    <property type="component" value="Chromosome"/>
</dbReference>
<keyword evidence="3" id="KW-0378">Hydrolase</keyword>
<dbReference type="Pfam" id="PF10150">
    <property type="entry name" value="RNase_E_G"/>
    <property type="match status" value="1"/>
</dbReference>
<feature type="coiled-coil region" evidence="6">
    <location>
        <begin position="171"/>
        <end position="198"/>
    </location>
</feature>
<dbReference type="Gene3D" id="2.40.50.140">
    <property type="entry name" value="Nucleic acid-binding proteins"/>
    <property type="match status" value="1"/>
</dbReference>
<gene>
    <name evidence="8" type="ORF">E5259_12660</name>
</gene>
<evidence type="ECO:0000259" key="7">
    <source>
        <dbReference type="Pfam" id="PF10150"/>
    </source>
</evidence>
<dbReference type="InterPro" id="IPR019307">
    <property type="entry name" value="RNA-bd_AU-1/RNase_E/G"/>
</dbReference>
<keyword evidence="5" id="KW-0694">RNA-binding</keyword>
<evidence type="ECO:0000256" key="3">
    <source>
        <dbReference type="ARBA" id="ARBA00022801"/>
    </source>
</evidence>
<comment type="cofactor">
    <cofactor evidence="1">
        <name>Mg(2+)</name>
        <dbReference type="ChEBI" id="CHEBI:18420"/>
    </cofactor>
</comment>
<dbReference type="InterPro" id="IPR004659">
    <property type="entry name" value="RNase_E/G"/>
</dbReference>
<dbReference type="GO" id="GO:0016787">
    <property type="term" value="F:hydrolase activity"/>
    <property type="evidence" value="ECO:0007669"/>
    <property type="project" value="UniProtKB-KW"/>
</dbReference>
<evidence type="ECO:0000256" key="1">
    <source>
        <dbReference type="ARBA" id="ARBA00001946"/>
    </source>
</evidence>
<organism evidence="8 9">
    <name type="scientific">Blautia producta</name>
    <dbReference type="NCBI Taxonomy" id="33035"/>
    <lineage>
        <taxon>Bacteria</taxon>
        <taxon>Bacillati</taxon>
        <taxon>Bacillota</taxon>
        <taxon>Clostridia</taxon>
        <taxon>Lachnospirales</taxon>
        <taxon>Lachnospiraceae</taxon>
        <taxon>Blautia</taxon>
    </lineage>
</organism>
<dbReference type="PANTHER" id="PTHR30001:SF0">
    <property type="entry name" value="RIBONUCLEASE G"/>
    <property type="match status" value="1"/>
</dbReference>
<dbReference type="GeneID" id="75050888"/>
<dbReference type="CDD" id="cd04453">
    <property type="entry name" value="S1_RNase_E"/>
    <property type="match status" value="1"/>
</dbReference>
<name>A0A7G5MUT0_9FIRM</name>
<dbReference type="InterPro" id="IPR012340">
    <property type="entry name" value="NA-bd_OB-fold"/>
</dbReference>
<dbReference type="PANTHER" id="PTHR30001">
    <property type="entry name" value="RIBONUCLEASE"/>
    <property type="match status" value="1"/>
</dbReference>
<dbReference type="AlphaFoldDB" id="A0A7G5MUT0"/>
<dbReference type="GO" id="GO:0003723">
    <property type="term" value="F:RNA binding"/>
    <property type="evidence" value="ECO:0007669"/>
    <property type="project" value="UniProtKB-KW"/>
</dbReference>
<reference evidence="8 9" key="1">
    <citation type="submission" date="2019-04" db="EMBL/GenBank/DDBJ databases">
        <authorList>
            <person name="Schori C."/>
            <person name="Ahrens C."/>
        </authorList>
    </citation>
    <scope>NUCLEOTIDE SEQUENCE [LARGE SCALE GENOMIC DNA]</scope>
    <source>
        <strain evidence="8 9">DSM 2950</strain>
    </source>
</reference>
<evidence type="ECO:0000313" key="8">
    <source>
        <dbReference type="EMBL" id="QMW78373.1"/>
    </source>
</evidence>
<evidence type="ECO:0000256" key="5">
    <source>
        <dbReference type="ARBA" id="ARBA00022884"/>
    </source>
</evidence>
<dbReference type="EMBL" id="CP039126">
    <property type="protein sequence ID" value="QMW78373.1"/>
    <property type="molecule type" value="Genomic_DNA"/>
</dbReference>
<dbReference type="GO" id="GO:0004540">
    <property type="term" value="F:RNA nuclease activity"/>
    <property type="evidence" value="ECO:0007669"/>
    <property type="project" value="InterPro"/>
</dbReference>
<keyword evidence="2" id="KW-0479">Metal-binding</keyword>
<evidence type="ECO:0000256" key="2">
    <source>
        <dbReference type="ARBA" id="ARBA00022723"/>
    </source>
</evidence>
<keyword evidence="6" id="KW-0175">Coiled coil</keyword>
<accession>A0A7G5MUT0</accession>
<evidence type="ECO:0000256" key="4">
    <source>
        <dbReference type="ARBA" id="ARBA00022842"/>
    </source>
</evidence>
<feature type="domain" description="RNA-binding protein AU-1/Ribonuclease E/G" evidence="7">
    <location>
        <begin position="121"/>
        <end position="387"/>
    </location>
</feature>
<dbReference type="GO" id="GO:0046872">
    <property type="term" value="F:metal ion binding"/>
    <property type="evidence" value="ECO:0007669"/>
    <property type="project" value="UniProtKB-KW"/>
</dbReference>
<evidence type="ECO:0000313" key="9">
    <source>
        <dbReference type="Proteomes" id="UP000515789"/>
    </source>
</evidence>
<dbReference type="RefSeq" id="WP_018598157.1">
    <property type="nucleotide sequence ID" value="NZ_AP031416.1"/>
</dbReference>
<sequence length="405" mass="46855">MRKLSKLILTPMDISGRKRLTAALIQDRMVCQLDICRFEHKSILGNIYVGKVKNIAENIRAAFIEIADGIMCYYSMDEKSVPLYTNRKKSGKLKPGDELLVQVCREPIRGKLPCVTCDLNFPGRYLVVTAVWAMPGFSGKLNAEEKKRLKETLQPVLPKDAGVIVRTNSRNAAEEELLSELDRLLECLRQVKEKALTRTCFSLIYENQPEYLQVLQNVYEQDLEEIVTDNRELYEQVARYLEYYGMPAEKLRLYEDKLLPLSRLYSLETVLKEALSEKVWLKSGAFLVIQQTEAFVSIDVNTGKYTGKKDMQETFRKINLEAAKEIARQLRLRNLSGMILIDFINLKEQKDKDELLQTLQRYLNQDPVKGNVVDITKLNIVEVTRKKIRKSLAEELREEYQESVR</sequence>
<proteinExistence type="predicted"/>
<dbReference type="GO" id="GO:0006364">
    <property type="term" value="P:rRNA processing"/>
    <property type="evidence" value="ECO:0007669"/>
    <property type="project" value="TreeGrafter"/>
</dbReference>
<protein>
    <submittedName>
        <fullName evidence="8">Ribonuclease E/G</fullName>
    </submittedName>
</protein>
<keyword evidence="4" id="KW-0460">Magnesium</keyword>
<dbReference type="GO" id="GO:0005737">
    <property type="term" value="C:cytoplasm"/>
    <property type="evidence" value="ECO:0007669"/>
    <property type="project" value="TreeGrafter"/>
</dbReference>